<feature type="transmembrane region" description="Helical" evidence="6">
    <location>
        <begin position="224"/>
        <end position="245"/>
    </location>
</feature>
<dbReference type="InterPro" id="IPR037185">
    <property type="entry name" value="EmrE-like"/>
</dbReference>
<keyword evidence="4 6" id="KW-1133">Transmembrane helix</keyword>
<dbReference type="InterPro" id="IPR030184">
    <property type="entry name" value="WAT1-related"/>
</dbReference>
<keyword evidence="5 6" id="KW-0472">Membrane</keyword>
<evidence type="ECO:0000256" key="1">
    <source>
        <dbReference type="ARBA" id="ARBA00004141"/>
    </source>
</evidence>
<dbReference type="SUPFAM" id="SSF103481">
    <property type="entry name" value="Multidrug resistance efflux transporter EmrE"/>
    <property type="match status" value="2"/>
</dbReference>
<organism evidence="8 9">
    <name type="scientific">Ziziphus jujuba</name>
    <name type="common">Chinese jujube</name>
    <name type="synonym">Ziziphus sativa</name>
    <dbReference type="NCBI Taxonomy" id="326968"/>
    <lineage>
        <taxon>Eukaryota</taxon>
        <taxon>Viridiplantae</taxon>
        <taxon>Streptophyta</taxon>
        <taxon>Embryophyta</taxon>
        <taxon>Tracheophyta</taxon>
        <taxon>Spermatophyta</taxon>
        <taxon>Magnoliopsida</taxon>
        <taxon>eudicotyledons</taxon>
        <taxon>Gunneridae</taxon>
        <taxon>Pentapetalae</taxon>
        <taxon>rosids</taxon>
        <taxon>fabids</taxon>
        <taxon>Rosales</taxon>
        <taxon>Rhamnaceae</taxon>
        <taxon>Paliureae</taxon>
        <taxon>Ziziphus</taxon>
    </lineage>
</organism>
<keyword evidence="8" id="KW-1185">Reference proteome</keyword>
<gene>
    <name evidence="9" type="primary">LOC107409644</name>
</gene>
<evidence type="ECO:0000259" key="7">
    <source>
        <dbReference type="Pfam" id="PF00892"/>
    </source>
</evidence>
<name>A0ABM3ISM7_ZIZJJ</name>
<dbReference type="Proteomes" id="UP001652623">
    <property type="component" value="Chromosome 7"/>
</dbReference>
<comment type="subcellular location">
    <subcellularLocation>
        <location evidence="1 6">Membrane</location>
        <topology evidence="1 6">Multi-pass membrane protein</topology>
    </subcellularLocation>
</comment>
<dbReference type="GeneID" id="107409644"/>
<evidence type="ECO:0000256" key="3">
    <source>
        <dbReference type="ARBA" id="ARBA00022692"/>
    </source>
</evidence>
<feature type="transmembrane region" description="Helical" evidence="6">
    <location>
        <begin position="181"/>
        <end position="212"/>
    </location>
</feature>
<feature type="transmembrane region" description="Helical" evidence="6">
    <location>
        <begin position="129"/>
        <end position="149"/>
    </location>
</feature>
<feature type="transmembrane region" description="Helical" evidence="6">
    <location>
        <begin position="98"/>
        <end position="117"/>
    </location>
</feature>
<feature type="transmembrane region" description="Helical" evidence="6">
    <location>
        <begin position="7"/>
        <end position="24"/>
    </location>
</feature>
<reference evidence="9" key="1">
    <citation type="submission" date="2025-08" db="UniProtKB">
        <authorList>
            <consortium name="RefSeq"/>
        </authorList>
    </citation>
    <scope>IDENTIFICATION</scope>
    <source>
        <tissue evidence="9">Seedling</tissue>
    </source>
</reference>
<protein>
    <recommendedName>
        <fullName evidence="6">WAT1-related protein</fullName>
    </recommendedName>
</protein>
<evidence type="ECO:0000313" key="9">
    <source>
        <dbReference type="RefSeq" id="XP_048334692.2"/>
    </source>
</evidence>
<comment type="similarity">
    <text evidence="2 6">Belongs to the drug/metabolite transporter (DMT) superfamily. Plant drug/metabolite exporter (P-DME) (TC 2.A.7.4) family.</text>
</comment>
<dbReference type="PANTHER" id="PTHR31218">
    <property type="entry name" value="WAT1-RELATED PROTEIN"/>
    <property type="match status" value="1"/>
</dbReference>
<evidence type="ECO:0000256" key="5">
    <source>
        <dbReference type="ARBA" id="ARBA00023136"/>
    </source>
</evidence>
<dbReference type="Pfam" id="PF00892">
    <property type="entry name" value="EamA"/>
    <property type="match status" value="1"/>
</dbReference>
<accession>A0ABM3ISM7</accession>
<evidence type="ECO:0000313" key="8">
    <source>
        <dbReference type="Proteomes" id="UP001652623"/>
    </source>
</evidence>
<feature type="transmembrane region" description="Helical" evidence="6">
    <location>
        <begin position="68"/>
        <end position="92"/>
    </location>
</feature>
<proteinExistence type="inferred from homology"/>
<feature type="transmembrane region" description="Helical" evidence="6">
    <location>
        <begin position="251"/>
        <end position="270"/>
    </location>
</feature>
<feature type="transmembrane region" description="Helical" evidence="6">
    <location>
        <begin position="36"/>
        <end position="56"/>
    </location>
</feature>
<dbReference type="RefSeq" id="XP_048334692.2">
    <property type="nucleotide sequence ID" value="XM_048478735.2"/>
</dbReference>
<evidence type="ECO:0000256" key="6">
    <source>
        <dbReference type="RuleBase" id="RU363077"/>
    </source>
</evidence>
<evidence type="ECO:0000256" key="2">
    <source>
        <dbReference type="ARBA" id="ARBA00007635"/>
    </source>
</evidence>
<evidence type="ECO:0000256" key="4">
    <source>
        <dbReference type="ARBA" id="ARBA00022989"/>
    </source>
</evidence>
<sequence length="299" mass="33712">MDSKKPYLAVIFIQMIYSGMILLSKAAFNEGMNSCIFIFYRQLAGTVFVLPFAMIFERKNATPLSFVTFCKIFMVAFLGITLSLNAFSLALIYTNATLGAAAVNCLPVTTFFYAVLLRMEKVRIRTTQGLFKIAGLLLCIIGVAILTFYKGPKLKPLFHHYLLEYHEPIHHQSQVSSNKRWIIGCLLFFVSINSWGLWLVFQGIMVTGVTLYLQTWVLEKKGPVFQAMSQPLNLIFTIFGSIFLLGEVINLGSVLGGIFLVVSLYTVLWGENMNKTKGKQECLPVQAEKERVELNEQVK</sequence>
<feature type="domain" description="EamA" evidence="7">
    <location>
        <begin position="7"/>
        <end position="147"/>
    </location>
</feature>
<keyword evidence="3 6" id="KW-0812">Transmembrane</keyword>
<dbReference type="InterPro" id="IPR000620">
    <property type="entry name" value="EamA_dom"/>
</dbReference>